<keyword evidence="1" id="KW-0863">Zinc-finger</keyword>
<dbReference type="GO" id="GO:0003676">
    <property type="term" value="F:nucleic acid binding"/>
    <property type="evidence" value="ECO:0007669"/>
    <property type="project" value="InterPro"/>
</dbReference>
<evidence type="ECO:0000256" key="1">
    <source>
        <dbReference type="PROSITE-ProRule" id="PRU00047"/>
    </source>
</evidence>
<dbReference type="SUPFAM" id="SSF57756">
    <property type="entry name" value="Retrovirus zinc finger-like domains"/>
    <property type="match status" value="1"/>
</dbReference>
<keyword evidence="1" id="KW-0862">Zinc</keyword>
<comment type="caution">
    <text evidence="3">The sequence shown here is derived from an EMBL/GenBank/DDBJ whole genome shotgun (WGS) entry which is preliminary data.</text>
</comment>
<feature type="domain" description="CCHC-type" evidence="2">
    <location>
        <begin position="23"/>
        <end position="36"/>
    </location>
</feature>
<dbReference type="EMBL" id="BMAT01003729">
    <property type="protein sequence ID" value="GFR61377.1"/>
    <property type="molecule type" value="Genomic_DNA"/>
</dbReference>
<evidence type="ECO:0000259" key="2">
    <source>
        <dbReference type="PROSITE" id="PS50158"/>
    </source>
</evidence>
<keyword evidence="4" id="KW-1185">Reference proteome</keyword>
<sequence length="116" mass="13046">MRCFRCHRFGHGRDRCRRNINLCVKCGEPGHRGEECDRSHKCINCKGDHLACSKNCPNYLEEQAILRYRAQEGWHLWTGPRGSGSGIGKGGATEIVRTRCEGRTCPEGDGPRDSTK</sequence>
<proteinExistence type="predicted"/>
<keyword evidence="1" id="KW-0479">Metal-binding</keyword>
<dbReference type="InterPro" id="IPR001878">
    <property type="entry name" value="Znf_CCHC"/>
</dbReference>
<dbReference type="GO" id="GO:0008270">
    <property type="term" value="F:zinc ion binding"/>
    <property type="evidence" value="ECO:0007669"/>
    <property type="project" value="UniProtKB-KW"/>
</dbReference>
<dbReference type="SMART" id="SM00343">
    <property type="entry name" value="ZnF_C2HC"/>
    <property type="match status" value="2"/>
</dbReference>
<dbReference type="Proteomes" id="UP000762676">
    <property type="component" value="Unassembled WGS sequence"/>
</dbReference>
<evidence type="ECO:0000313" key="4">
    <source>
        <dbReference type="Proteomes" id="UP000762676"/>
    </source>
</evidence>
<dbReference type="Gene3D" id="4.10.60.10">
    <property type="entry name" value="Zinc finger, CCHC-type"/>
    <property type="match status" value="1"/>
</dbReference>
<protein>
    <submittedName>
        <fullName evidence="3">Nucleic-acid-binding protein from mobile element jockey</fullName>
    </submittedName>
</protein>
<organism evidence="3 4">
    <name type="scientific">Elysia marginata</name>
    <dbReference type="NCBI Taxonomy" id="1093978"/>
    <lineage>
        <taxon>Eukaryota</taxon>
        <taxon>Metazoa</taxon>
        <taxon>Spiralia</taxon>
        <taxon>Lophotrochozoa</taxon>
        <taxon>Mollusca</taxon>
        <taxon>Gastropoda</taxon>
        <taxon>Heterobranchia</taxon>
        <taxon>Euthyneura</taxon>
        <taxon>Panpulmonata</taxon>
        <taxon>Sacoglossa</taxon>
        <taxon>Placobranchoidea</taxon>
        <taxon>Plakobranchidae</taxon>
        <taxon>Elysia</taxon>
    </lineage>
</organism>
<gene>
    <name evidence="3" type="ORF">ElyMa_001845300</name>
</gene>
<dbReference type="InterPro" id="IPR036875">
    <property type="entry name" value="Znf_CCHC_sf"/>
</dbReference>
<dbReference type="AlphaFoldDB" id="A0AAV4EK41"/>
<name>A0AAV4EK41_9GAST</name>
<evidence type="ECO:0000313" key="3">
    <source>
        <dbReference type="EMBL" id="GFR61377.1"/>
    </source>
</evidence>
<dbReference type="PROSITE" id="PS50158">
    <property type="entry name" value="ZF_CCHC"/>
    <property type="match status" value="1"/>
</dbReference>
<reference evidence="3 4" key="1">
    <citation type="journal article" date="2021" name="Elife">
        <title>Chloroplast acquisition without the gene transfer in kleptoplastic sea slugs, Plakobranchus ocellatus.</title>
        <authorList>
            <person name="Maeda T."/>
            <person name="Takahashi S."/>
            <person name="Yoshida T."/>
            <person name="Shimamura S."/>
            <person name="Takaki Y."/>
            <person name="Nagai Y."/>
            <person name="Toyoda A."/>
            <person name="Suzuki Y."/>
            <person name="Arimoto A."/>
            <person name="Ishii H."/>
            <person name="Satoh N."/>
            <person name="Nishiyama T."/>
            <person name="Hasebe M."/>
            <person name="Maruyama T."/>
            <person name="Minagawa J."/>
            <person name="Obokata J."/>
            <person name="Shigenobu S."/>
        </authorList>
    </citation>
    <scope>NUCLEOTIDE SEQUENCE [LARGE SCALE GENOMIC DNA]</scope>
</reference>
<accession>A0AAV4EK41</accession>